<dbReference type="AlphaFoldDB" id="A0A0G0Z2P2"/>
<sequence length="50" mass="6027">MNEVETIKKAEEIDIEEVINQEKTKKEVIFMEAECNRKSSRYPEGRRPHY</sequence>
<evidence type="ECO:0000313" key="2">
    <source>
        <dbReference type="Proteomes" id="UP000033854"/>
    </source>
</evidence>
<organism evidence="1 2">
    <name type="scientific">Candidatus Collierbacteria bacterium GW2011_GWA2_42_17</name>
    <dbReference type="NCBI Taxonomy" id="1618378"/>
    <lineage>
        <taxon>Bacteria</taxon>
        <taxon>Candidatus Collieribacteriota</taxon>
    </lineage>
</organism>
<gene>
    <name evidence="1" type="ORF">UV06_C0003G0038</name>
</gene>
<dbReference type="Proteomes" id="UP000033854">
    <property type="component" value="Unassembled WGS sequence"/>
</dbReference>
<dbReference type="EMBL" id="LCDA01000003">
    <property type="protein sequence ID" value="KKS43037.1"/>
    <property type="molecule type" value="Genomic_DNA"/>
</dbReference>
<proteinExistence type="predicted"/>
<name>A0A0G0Z2P2_9BACT</name>
<evidence type="ECO:0000313" key="1">
    <source>
        <dbReference type="EMBL" id="KKS43037.1"/>
    </source>
</evidence>
<reference evidence="1 2" key="1">
    <citation type="journal article" date="2015" name="Nature">
        <title>rRNA introns, odd ribosomes, and small enigmatic genomes across a large radiation of phyla.</title>
        <authorList>
            <person name="Brown C.T."/>
            <person name="Hug L.A."/>
            <person name="Thomas B.C."/>
            <person name="Sharon I."/>
            <person name="Castelle C.J."/>
            <person name="Singh A."/>
            <person name="Wilkins M.J."/>
            <person name="Williams K.H."/>
            <person name="Banfield J.F."/>
        </authorList>
    </citation>
    <scope>NUCLEOTIDE SEQUENCE [LARGE SCALE GENOMIC DNA]</scope>
</reference>
<protein>
    <submittedName>
        <fullName evidence="1">Uncharacterized protein</fullName>
    </submittedName>
</protein>
<accession>A0A0G0Z2P2</accession>
<comment type="caution">
    <text evidence="1">The sequence shown here is derived from an EMBL/GenBank/DDBJ whole genome shotgun (WGS) entry which is preliminary data.</text>
</comment>